<dbReference type="SUPFAM" id="SSF55681">
    <property type="entry name" value="Class II aaRS and biotin synthetases"/>
    <property type="match status" value="1"/>
</dbReference>
<keyword evidence="8 13" id="KW-0067">ATP-binding</keyword>
<comment type="similarity">
    <text evidence="2 13">Belongs to the class-II aminoacyl-tRNA synthetase family. Phe-tRNA synthetase alpha subunit type 1 subfamily.</text>
</comment>
<evidence type="ECO:0000313" key="15">
    <source>
        <dbReference type="EMBL" id="HEN28689.1"/>
    </source>
</evidence>
<comment type="cofactor">
    <cofactor evidence="13">
        <name>Mg(2+)</name>
        <dbReference type="ChEBI" id="CHEBI:18420"/>
    </cofactor>
    <text evidence="13">Binds 2 magnesium ions per tetramer.</text>
</comment>
<evidence type="ECO:0000256" key="12">
    <source>
        <dbReference type="ARBA" id="ARBA00049255"/>
    </source>
</evidence>
<evidence type="ECO:0000256" key="10">
    <source>
        <dbReference type="ARBA" id="ARBA00022917"/>
    </source>
</evidence>
<keyword evidence="4 13" id="KW-0963">Cytoplasm</keyword>
<comment type="subcellular location">
    <subcellularLocation>
        <location evidence="1 13">Cytoplasm</location>
    </subcellularLocation>
</comment>
<dbReference type="SUPFAM" id="SSF46589">
    <property type="entry name" value="tRNA-binding arm"/>
    <property type="match status" value="1"/>
</dbReference>
<dbReference type="InterPro" id="IPR006195">
    <property type="entry name" value="aa-tRNA-synth_II"/>
</dbReference>
<dbReference type="GO" id="GO:0005737">
    <property type="term" value="C:cytoplasm"/>
    <property type="evidence" value="ECO:0007669"/>
    <property type="project" value="UniProtKB-SubCell"/>
</dbReference>
<evidence type="ECO:0000256" key="3">
    <source>
        <dbReference type="ARBA" id="ARBA00011209"/>
    </source>
</evidence>
<comment type="subunit">
    <text evidence="3 13">Tetramer of two alpha and two beta subunits.</text>
</comment>
<feature type="domain" description="Aminoacyl-transfer RNA synthetases class-II family profile" evidence="14">
    <location>
        <begin position="104"/>
        <end position="323"/>
    </location>
</feature>
<evidence type="ECO:0000256" key="13">
    <source>
        <dbReference type="HAMAP-Rule" id="MF_00281"/>
    </source>
</evidence>
<dbReference type="Pfam" id="PF01409">
    <property type="entry name" value="tRNA-synt_2d"/>
    <property type="match status" value="1"/>
</dbReference>
<dbReference type="InterPro" id="IPR010978">
    <property type="entry name" value="tRNA-bd_arm"/>
</dbReference>
<keyword evidence="5 13" id="KW-0436">Ligase</keyword>
<dbReference type="Pfam" id="PF02912">
    <property type="entry name" value="Phe_tRNA-synt_N"/>
    <property type="match status" value="1"/>
</dbReference>
<dbReference type="GO" id="GO:0006432">
    <property type="term" value="P:phenylalanyl-tRNA aminoacylation"/>
    <property type="evidence" value="ECO:0007669"/>
    <property type="project" value="UniProtKB-UniRule"/>
</dbReference>
<proteinExistence type="inferred from homology"/>
<dbReference type="PANTHER" id="PTHR11538">
    <property type="entry name" value="PHENYLALANYL-TRNA SYNTHETASE"/>
    <property type="match status" value="1"/>
</dbReference>
<dbReference type="CDD" id="cd00496">
    <property type="entry name" value="PheRS_alpha_core"/>
    <property type="match status" value="1"/>
</dbReference>
<dbReference type="PANTHER" id="PTHR11538:SF41">
    <property type="entry name" value="PHENYLALANINE--TRNA LIGASE, MITOCHONDRIAL"/>
    <property type="match status" value="1"/>
</dbReference>
<dbReference type="InterPro" id="IPR045864">
    <property type="entry name" value="aa-tRNA-synth_II/BPL/LPL"/>
</dbReference>
<dbReference type="GO" id="GO:0004826">
    <property type="term" value="F:phenylalanine-tRNA ligase activity"/>
    <property type="evidence" value="ECO:0007669"/>
    <property type="project" value="UniProtKB-UniRule"/>
</dbReference>
<dbReference type="InterPro" id="IPR002319">
    <property type="entry name" value="Phenylalanyl-tRNA_Synthase"/>
</dbReference>
<evidence type="ECO:0000256" key="2">
    <source>
        <dbReference type="ARBA" id="ARBA00010207"/>
    </source>
</evidence>
<dbReference type="EMBL" id="DSOL01000246">
    <property type="protein sequence ID" value="HEN28689.1"/>
    <property type="molecule type" value="Genomic_DNA"/>
</dbReference>
<evidence type="ECO:0000313" key="16">
    <source>
        <dbReference type="EMBL" id="HGL17540.1"/>
    </source>
</evidence>
<evidence type="ECO:0000256" key="8">
    <source>
        <dbReference type="ARBA" id="ARBA00022840"/>
    </source>
</evidence>
<organism evidence="15">
    <name type="scientific">candidate division WOR-3 bacterium</name>
    <dbReference type="NCBI Taxonomy" id="2052148"/>
    <lineage>
        <taxon>Bacteria</taxon>
        <taxon>Bacteria division WOR-3</taxon>
    </lineage>
</organism>
<dbReference type="GO" id="GO:0000287">
    <property type="term" value="F:magnesium ion binding"/>
    <property type="evidence" value="ECO:0007669"/>
    <property type="project" value="UniProtKB-UniRule"/>
</dbReference>
<keyword evidence="9 13" id="KW-0460">Magnesium</keyword>
<evidence type="ECO:0000256" key="4">
    <source>
        <dbReference type="ARBA" id="ARBA00022490"/>
    </source>
</evidence>
<keyword evidence="11 13" id="KW-0030">Aminoacyl-tRNA synthetase</keyword>
<evidence type="ECO:0000259" key="14">
    <source>
        <dbReference type="PROSITE" id="PS50862"/>
    </source>
</evidence>
<comment type="catalytic activity">
    <reaction evidence="12 13">
        <text>tRNA(Phe) + L-phenylalanine + ATP = L-phenylalanyl-tRNA(Phe) + AMP + diphosphate + H(+)</text>
        <dbReference type="Rhea" id="RHEA:19413"/>
        <dbReference type="Rhea" id="RHEA-COMP:9668"/>
        <dbReference type="Rhea" id="RHEA-COMP:9699"/>
        <dbReference type="ChEBI" id="CHEBI:15378"/>
        <dbReference type="ChEBI" id="CHEBI:30616"/>
        <dbReference type="ChEBI" id="CHEBI:33019"/>
        <dbReference type="ChEBI" id="CHEBI:58095"/>
        <dbReference type="ChEBI" id="CHEBI:78442"/>
        <dbReference type="ChEBI" id="CHEBI:78531"/>
        <dbReference type="ChEBI" id="CHEBI:456215"/>
        <dbReference type="EC" id="6.1.1.20"/>
    </reaction>
</comment>
<evidence type="ECO:0000256" key="5">
    <source>
        <dbReference type="ARBA" id="ARBA00022598"/>
    </source>
</evidence>
<feature type="binding site" evidence="13">
    <location>
        <position position="251"/>
    </location>
    <ligand>
        <name>Mg(2+)</name>
        <dbReference type="ChEBI" id="CHEBI:18420"/>
        <note>shared with beta subunit</note>
    </ligand>
</feature>
<dbReference type="EMBL" id="DTDJ01000029">
    <property type="protein sequence ID" value="HGL17540.1"/>
    <property type="molecule type" value="Genomic_DNA"/>
</dbReference>
<dbReference type="PROSITE" id="PS50862">
    <property type="entry name" value="AA_TRNA_LIGASE_II"/>
    <property type="match status" value="1"/>
</dbReference>
<name>A0A7C2K606_UNCW3</name>
<gene>
    <name evidence="13" type="primary">pheS</name>
    <name evidence="15" type="ORF">ENQ77_08640</name>
    <name evidence="16" type="ORF">ENU66_04345</name>
</gene>
<keyword evidence="7 13" id="KW-0547">Nucleotide-binding</keyword>
<dbReference type="HAMAP" id="MF_00281">
    <property type="entry name" value="Phe_tRNA_synth_alpha1"/>
    <property type="match status" value="1"/>
</dbReference>
<evidence type="ECO:0000256" key="1">
    <source>
        <dbReference type="ARBA" id="ARBA00004496"/>
    </source>
</evidence>
<reference evidence="15" key="1">
    <citation type="journal article" date="2020" name="mSystems">
        <title>Genome- and Community-Level Interaction Insights into Carbon Utilization and Element Cycling Functions of Hydrothermarchaeota in Hydrothermal Sediment.</title>
        <authorList>
            <person name="Zhou Z."/>
            <person name="Liu Y."/>
            <person name="Xu W."/>
            <person name="Pan J."/>
            <person name="Luo Z.H."/>
            <person name="Li M."/>
        </authorList>
    </citation>
    <scope>NUCLEOTIDE SEQUENCE [LARGE SCALE GENOMIC DNA]</scope>
    <source>
        <strain evidence="15">SpSt-34</strain>
        <strain evidence="16">SpSt-69</strain>
    </source>
</reference>
<dbReference type="AlphaFoldDB" id="A0A7C2K606"/>
<comment type="caution">
    <text evidence="15">The sequence shown here is derived from an EMBL/GenBank/DDBJ whole genome shotgun (WGS) entry which is preliminary data.</text>
</comment>
<dbReference type="NCBIfam" id="TIGR00468">
    <property type="entry name" value="pheS"/>
    <property type="match status" value="1"/>
</dbReference>
<dbReference type="InterPro" id="IPR004529">
    <property type="entry name" value="Phe-tRNA-synth_IIc_asu"/>
</dbReference>
<dbReference type="GO" id="GO:0005524">
    <property type="term" value="F:ATP binding"/>
    <property type="evidence" value="ECO:0007669"/>
    <property type="project" value="UniProtKB-UniRule"/>
</dbReference>
<dbReference type="InterPro" id="IPR004188">
    <property type="entry name" value="Phe-tRNA_ligase_II_N"/>
</dbReference>
<keyword evidence="10 13" id="KW-0648">Protein biosynthesis</keyword>
<accession>A0A7C2K606</accession>
<dbReference type="Gene3D" id="3.30.930.10">
    <property type="entry name" value="Bira Bifunctional Protein, Domain 2"/>
    <property type="match status" value="1"/>
</dbReference>
<protein>
    <recommendedName>
        <fullName evidence="13">Phenylalanine--tRNA ligase alpha subunit</fullName>
        <ecNumber evidence="13">6.1.1.20</ecNumber>
    </recommendedName>
    <alternativeName>
        <fullName evidence="13">Phenylalanyl-tRNA synthetase alpha subunit</fullName>
        <shortName evidence="13">PheRS</shortName>
    </alternativeName>
</protein>
<dbReference type="EC" id="6.1.1.20" evidence="13"/>
<evidence type="ECO:0000256" key="9">
    <source>
        <dbReference type="ARBA" id="ARBA00022842"/>
    </source>
</evidence>
<evidence type="ECO:0000256" key="6">
    <source>
        <dbReference type="ARBA" id="ARBA00022723"/>
    </source>
</evidence>
<sequence length="324" mass="37698">MLDEIQALKDEIDREWAKVSSLDVLESFRIKYLGKKGVIQEFIKKLSTLAPEDRRTVGKLVNEIKEKYERLVKEKKEEFASTFGRQWDLCLPPRQTEIGNLHPLTKVIEELLEVMAGLGFEEVSAYDAPDVEWDYYNFECLNIPPYHPSREMQATFFITDKMLLRTQTSPVQIRMMLQRKPPLRIVHVGRVYRFDAFDATHAPCFHQMEGLYINKNVSFAELKGTLEKLVKEIFGEKAEFRLMPSYFPFTEPSAEGHVKFGDRWLEIFGCGMVHPQVLKNVGLSPEEWSGFAFGLGIERIAMIKYGIDDIRLFSDNDIRFLRQL</sequence>
<evidence type="ECO:0000256" key="11">
    <source>
        <dbReference type="ARBA" id="ARBA00023146"/>
    </source>
</evidence>
<keyword evidence="6 13" id="KW-0479">Metal-binding</keyword>
<dbReference type="GO" id="GO:0000049">
    <property type="term" value="F:tRNA binding"/>
    <property type="evidence" value="ECO:0007669"/>
    <property type="project" value="InterPro"/>
</dbReference>
<dbReference type="InterPro" id="IPR022911">
    <property type="entry name" value="Phe_tRNA_ligase_alpha1_bac"/>
</dbReference>
<evidence type="ECO:0000256" key="7">
    <source>
        <dbReference type="ARBA" id="ARBA00022741"/>
    </source>
</evidence>